<organism evidence="11 12">
    <name type="scientific">Candidatus Avidehalobacter gallistercoris</name>
    <dbReference type="NCBI Taxonomy" id="2840694"/>
    <lineage>
        <taxon>Bacteria</taxon>
        <taxon>Bacillati</taxon>
        <taxon>Bacillota</taxon>
        <taxon>Clostridia</taxon>
        <taxon>Eubacteriales</taxon>
        <taxon>Peptococcaceae</taxon>
        <taxon>Peptococcaceae incertae sedis</taxon>
        <taxon>Candidatus Avidehalobacter</taxon>
    </lineage>
</organism>
<evidence type="ECO:0000256" key="8">
    <source>
        <dbReference type="ARBA" id="ARBA00023315"/>
    </source>
</evidence>
<evidence type="ECO:0000256" key="3">
    <source>
        <dbReference type="ARBA" id="ARBA00013266"/>
    </source>
</evidence>
<name>A0A9D1KYY7_9FIRM</name>
<dbReference type="InterPro" id="IPR005881">
    <property type="entry name" value="Ser_O-AcTrfase"/>
</dbReference>
<evidence type="ECO:0000256" key="6">
    <source>
        <dbReference type="ARBA" id="ARBA00022679"/>
    </source>
</evidence>
<keyword evidence="5" id="KW-0028">Amino-acid biosynthesis</keyword>
<dbReference type="GO" id="GO:0006535">
    <property type="term" value="P:cysteine biosynthetic process from serine"/>
    <property type="evidence" value="ECO:0007669"/>
    <property type="project" value="InterPro"/>
</dbReference>
<evidence type="ECO:0000313" key="12">
    <source>
        <dbReference type="Proteomes" id="UP000824124"/>
    </source>
</evidence>
<comment type="similarity">
    <text evidence="2 10">Belongs to the transferase hexapeptide repeat family.</text>
</comment>
<evidence type="ECO:0000256" key="2">
    <source>
        <dbReference type="ARBA" id="ARBA00007274"/>
    </source>
</evidence>
<evidence type="ECO:0000256" key="4">
    <source>
        <dbReference type="ARBA" id="ARBA00018522"/>
    </source>
</evidence>
<keyword evidence="7" id="KW-0198">Cysteine biosynthesis</keyword>
<dbReference type="AlphaFoldDB" id="A0A9D1KYY7"/>
<dbReference type="SUPFAM" id="SSF51161">
    <property type="entry name" value="Trimeric LpxA-like enzymes"/>
    <property type="match status" value="1"/>
</dbReference>
<sequence length="231" mass="25280">MGFWEDAKYIAEQDPAATGPWQVFFMYPGYHAVRWHRIAHFLYVHGLKTLARGVSQFARFLTGVEIHPGAKIGKCLFIDHGMGIVIGETAEIGDYCNIYHGVTLGGTGKDKGKRHPTLGNHVLVGAGAKILGPFTVGDNARIGGNAVVLKEVPPNATVVGVPGNVIMPADAKPEYRSWELDQVSLPDPIQQEIDVLQQKLDALSRDLKKACTCSETCPVKGRHKEDKQENR</sequence>
<evidence type="ECO:0000256" key="7">
    <source>
        <dbReference type="ARBA" id="ARBA00023192"/>
    </source>
</evidence>
<dbReference type="NCBIfam" id="NF041874">
    <property type="entry name" value="EPS_EpsC"/>
    <property type="match status" value="1"/>
</dbReference>
<reference evidence="11" key="1">
    <citation type="submission" date="2020-10" db="EMBL/GenBank/DDBJ databases">
        <authorList>
            <person name="Gilroy R."/>
        </authorList>
    </citation>
    <scope>NUCLEOTIDE SEQUENCE</scope>
    <source>
        <strain evidence="11">2830</strain>
    </source>
</reference>
<evidence type="ECO:0000313" key="11">
    <source>
        <dbReference type="EMBL" id="HIU09841.1"/>
    </source>
</evidence>
<keyword evidence="8 10" id="KW-0012">Acyltransferase</keyword>
<dbReference type="Proteomes" id="UP000824124">
    <property type="component" value="Unassembled WGS sequence"/>
</dbReference>
<reference evidence="11" key="2">
    <citation type="journal article" date="2021" name="PeerJ">
        <title>Extensive microbial diversity within the chicken gut microbiome revealed by metagenomics and culture.</title>
        <authorList>
            <person name="Gilroy R."/>
            <person name="Ravi A."/>
            <person name="Getino M."/>
            <person name="Pursley I."/>
            <person name="Horton D.L."/>
            <person name="Alikhan N.F."/>
            <person name="Baker D."/>
            <person name="Gharbi K."/>
            <person name="Hall N."/>
            <person name="Watson M."/>
            <person name="Adriaenssens E.M."/>
            <person name="Foster-Nyarko E."/>
            <person name="Jarju S."/>
            <person name="Secka A."/>
            <person name="Antonio M."/>
            <person name="Oren A."/>
            <person name="Chaudhuri R.R."/>
            <person name="La Ragione R."/>
            <person name="Hildebrand F."/>
            <person name="Pallen M.J."/>
        </authorList>
    </citation>
    <scope>NUCLEOTIDE SEQUENCE</scope>
    <source>
        <strain evidence="11">2830</strain>
    </source>
</reference>
<dbReference type="InterPro" id="IPR053376">
    <property type="entry name" value="Serine_acetyltransferase"/>
</dbReference>
<evidence type="ECO:0000256" key="5">
    <source>
        <dbReference type="ARBA" id="ARBA00022605"/>
    </source>
</evidence>
<dbReference type="PIRSF" id="PIRSF000441">
    <property type="entry name" value="CysE"/>
    <property type="match status" value="1"/>
</dbReference>
<dbReference type="InterPro" id="IPR042122">
    <property type="entry name" value="Ser_AcTrfase_N_sf"/>
</dbReference>
<dbReference type="EMBL" id="DVMH01000008">
    <property type="protein sequence ID" value="HIU09841.1"/>
    <property type="molecule type" value="Genomic_DNA"/>
</dbReference>
<evidence type="ECO:0000256" key="10">
    <source>
        <dbReference type="PIRNR" id="PIRNR000441"/>
    </source>
</evidence>
<dbReference type="EC" id="2.3.1.30" evidence="3 10"/>
<accession>A0A9D1KYY7</accession>
<comment type="pathway">
    <text evidence="1">Amino-acid biosynthesis; L-cysteine biosynthesis; L-cysteine from L-serine: step 1/2.</text>
</comment>
<dbReference type="InterPro" id="IPR045304">
    <property type="entry name" value="LbH_SAT"/>
</dbReference>
<dbReference type="InterPro" id="IPR011004">
    <property type="entry name" value="Trimer_LpxA-like_sf"/>
</dbReference>
<dbReference type="Gene3D" id="2.160.10.10">
    <property type="entry name" value="Hexapeptide repeat proteins"/>
    <property type="match status" value="1"/>
</dbReference>
<dbReference type="GO" id="GO:0005737">
    <property type="term" value="C:cytoplasm"/>
    <property type="evidence" value="ECO:0007669"/>
    <property type="project" value="InterPro"/>
</dbReference>
<dbReference type="PANTHER" id="PTHR42811">
    <property type="entry name" value="SERINE ACETYLTRANSFERASE"/>
    <property type="match status" value="1"/>
</dbReference>
<evidence type="ECO:0000256" key="9">
    <source>
        <dbReference type="ARBA" id="ARBA00049486"/>
    </source>
</evidence>
<comment type="caution">
    <text evidence="11">The sequence shown here is derived from an EMBL/GenBank/DDBJ whole genome shotgun (WGS) entry which is preliminary data.</text>
</comment>
<dbReference type="Gene3D" id="1.10.3130.10">
    <property type="entry name" value="serine acetyltransferase, domain 1"/>
    <property type="match status" value="1"/>
</dbReference>
<proteinExistence type="inferred from homology"/>
<dbReference type="FunFam" id="2.160.10.10:FF:000007">
    <property type="entry name" value="Serine acetyltransferase"/>
    <property type="match status" value="1"/>
</dbReference>
<comment type="catalytic activity">
    <reaction evidence="9 10">
        <text>L-serine + acetyl-CoA = O-acetyl-L-serine + CoA</text>
        <dbReference type="Rhea" id="RHEA:24560"/>
        <dbReference type="ChEBI" id="CHEBI:33384"/>
        <dbReference type="ChEBI" id="CHEBI:57287"/>
        <dbReference type="ChEBI" id="CHEBI:57288"/>
        <dbReference type="ChEBI" id="CHEBI:58340"/>
        <dbReference type="EC" id="2.3.1.30"/>
    </reaction>
</comment>
<dbReference type="NCBIfam" id="TIGR01172">
    <property type="entry name" value="cysE"/>
    <property type="match status" value="1"/>
</dbReference>
<keyword evidence="6 10" id="KW-0808">Transferase</keyword>
<dbReference type="Pfam" id="PF00132">
    <property type="entry name" value="Hexapep"/>
    <property type="match status" value="1"/>
</dbReference>
<protein>
    <recommendedName>
        <fullName evidence="4 10">Serine acetyltransferase</fullName>
        <ecNumber evidence="3 10">2.3.1.30</ecNumber>
    </recommendedName>
</protein>
<gene>
    <name evidence="11" type="primary">cysE</name>
    <name evidence="11" type="ORF">IAB00_01090</name>
</gene>
<evidence type="ECO:0000256" key="1">
    <source>
        <dbReference type="ARBA" id="ARBA00004876"/>
    </source>
</evidence>
<dbReference type="InterPro" id="IPR001451">
    <property type="entry name" value="Hexapep"/>
</dbReference>
<dbReference type="GO" id="GO:0009001">
    <property type="term" value="F:serine O-acetyltransferase activity"/>
    <property type="evidence" value="ECO:0007669"/>
    <property type="project" value="UniProtKB-EC"/>
</dbReference>
<dbReference type="CDD" id="cd03354">
    <property type="entry name" value="LbH_SAT"/>
    <property type="match status" value="1"/>
</dbReference>